<name>A0A5A8C7J0_CAFRO</name>
<feature type="transmembrane region" description="Helical" evidence="2">
    <location>
        <begin position="363"/>
        <end position="380"/>
    </location>
</feature>
<feature type="transmembrane region" description="Helical" evidence="2">
    <location>
        <begin position="202"/>
        <end position="226"/>
    </location>
</feature>
<feature type="region of interest" description="Disordered" evidence="1">
    <location>
        <begin position="105"/>
        <end position="161"/>
    </location>
</feature>
<evidence type="ECO:0000313" key="6">
    <source>
        <dbReference type="EMBL" id="KAA0174641.1"/>
    </source>
</evidence>
<proteinExistence type="predicted"/>
<protein>
    <submittedName>
        <fullName evidence="3">Uncharacterized protein</fullName>
    </submittedName>
</protein>
<dbReference type="Proteomes" id="UP000324907">
    <property type="component" value="Unassembled WGS sequence"/>
</dbReference>
<evidence type="ECO:0000313" key="4">
    <source>
        <dbReference type="EMBL" id="KAA0160077.1"/>
    </source>
</evidence>
<feature type="transmembrane region" description="Helical" evidence="2">
    <location>
        <begin position="326"/>
        <end position="343"/>
    </location>
</feature>
<dbReference type="AlphaFoldDB" id="A0A5A8C7J0"/>
<gene>
    <name evidence="6" type="ORF">FNF27_03756</name>
    <name evidence="5" type="ORF">FNF28_01006</name>
    <name evidence="3" type="ORF">FNF29_06275</name>
    <name evidence="4" type="ORF">FNF31_04535</name>
</gene>
<keyword evidence="8" id="KW-1185">Reference proteome</keyword>
<dbReference type="Proteomes" id="UP000325113">
    <property type="component" value="Unassembled WGS sequence"/>
</dbReference>
<dbReference type="EMBL" id="VLTO01000020">
    <property type="protein sequence ID" value="KAA0174641.1"/>
    <property type="molecule type" value="Genomic_DNA"/>
</dbReference>
<dbReference type="EMBL" id="VLTM01000048">
    <property type="protein sequence ID" value="KAA0160077.1"/>
    <property type="molecule type" value="Genomic_DNA"/>
</dbReference>
<comment type="caution">
    <text evidence="3">The sequence shown here is derived from an EMBL/GenBank/DDBJ whole genome shotgun (WGS) entry which is preliminary data.</text>
</comment>
<evidence type="ECO:0000256" key="1">
    <source>
        <dbReference type="SAM" id="MobiDB-lite"/>
    </source>
</evidence>
<dbReference type="Proteomes" id="UP000323011">
    <property type="component" value="Unassembled WGS sequence"/>
</dbReference>
<evidence type="ECO:0000313" key="9">
    <source>
        <dbReference type="Proteomes" id="UP000324907"/>
    </source>
</evidence>
<evidence type="ECO:0000313" key="7">
    <source>
        <dbReference type="Proteomes" id="UP000322899"/>
    </source>
</evidence>
<feature type="transmembrane region" description="Helical" evidence="2">
    <location>
        <begin position="238"/>
        <end position="257"/>
    </location>
</feature>
<accession>A0A5A8C7J0</accession>
<evidence type="ECO:0000313" key="3">
    <source>
        <dbReference type="EMBL" id="KAA0148983.1"/>
    </source>
</evidence>
<keyword evidence="2" id="KW-0812">Transmembrane</keyword>
<evidence type="ECO:0000313" key="5">
    <source>
        <dbReference type="EMBL" id="KAA0171000.1"/>
    </source>
</evidence>
<keyword evidence="2" id="KW-1133">Transmembrane helix</keyword>
<evidence type="ECO:0000256" key="2">
    <source>
        <dbReference type="SAM" id="Phobius"/>
    </source>
</evidence>
<dbReference type="EMBL" id="VLTL01000009">
    <property type="protein sequence ID" value="KAA0171000.1"/>
    <property type="molecule type" value="Genomic_DNA"/>
</dbReference>
<feature type="transmembrane region" description="Helical" evidence="2">
    <location>
        <begin position="66"/>
        <end position="87"/>
    </location>
</feature>
<dbReference type="OrthoDB" id="15749at2759"/>
<evidence type="ECO:0000313" key="8">
    <source>
        <dbReference type="Proteomes" id="UP000323011"/>
    </source>
</evidence>
<keyword evidence="2" id="KW-0472">Membrane</keyword>
<feature type="compositionally biased region" description="Low complexity" evidence="1">
    <location>
        <begin position="125"/>
        <end position="136"/>
    </location>
</feature>
<dbReference type="EMBL" id="VLTN01000047">
    <property type="protein sequence ID" value="KAA0148983.1"/>
    <property type="molecule type" value="Genomic_DNA"/>
</dbReference>
<dbReference type="OMA" id="ANALWME"/>
<evidence type="ECO:0000313" key="10">
    <source>
        <dbReference type="Proteomes" id="UP000325113"/>
    </source>
</evidence>
<reference evidence="7 8" key="1">
    <citation type="submission" date="2019-07" db="EMBL/GenBank/DDBJ databases">
        <title>Genomes of Cafeteria roenbergensis.</title>
        <authorList>
            <person name="Fischer M.G."/>
            <person name="Hackl T."/>
            <person name="Roman M."/>
        </authorList>
    </citation>
    <scope>NUCLEOTIDE SEQUENCE [LARGE SCALE GENOMIC DNA]</scope>
    <source>
        <strain evidence="3 8">BVI</strain>
        <strain evidence="4 10">Cflag</strain>
        <strain evidence="6 7">E4-10P</strain>
        <strain evidence="5 9">RCC970-E3</strain>
    </source>
</reference>
<organism evidence="3 8">
    <name type="scientific">Cafeteria roenbergensis</name>
    <name type="common">Marine flagellate</name>
    <dbReference type="NCBI Taxonomy" id="33653"/>
    <lineage>
        <taxon>Eukaryota</taxon>
        <taxon>Sar</taxon>
        <taxon>Stramenopiles</taxon>
        <taxon>Bigyra</taxon>
        <taxon>Opalozoa</taxon>
        <taxon>Bicosoecida</taxon>
        <taxon>Cafeteriaceae</taxon>
        <taxon>Cafeteria</taxon>
    </lineage>
</organism>
<dbReference type="Proteomes" id="UP000322899">
    <property type="component" value="Unassembled WGS sequence"/>
</dbReference>
<sequence length="384" mass="40408">MWGAVAEHPALLINAVNNTIYWVALLFVLREPLGVVLVVLAFLLAGFLTAPLESLVGIDGDKGADALAGLLAVAGAALCLSPVPAWFGGLDERVLQLLRIRPRPTPDAASGNPRLSDEESGLLVEPPRAGPGAEAPAGRDGEEVALVPSSSDDEDGDVAPRSVIAPGSAVVHASPPGGAGAAEGPEGRGSASALPVELSTPAWAIALAWFVLAGTAAIGIVCTTVFEHWYGLTSFGYAAVDQVLLPFTTLPVTLLAVKLSWLADLLGEPAEGRDATCRASLARSWAEADLLTLVPFRATMFGREFLFFWLVTAFKDLTITYLEMTIVRVVMCWVASLVVCTWLRQWSGISASEASDSLRPTTLTMRVVGTIVLVLSYLRLQGAI</sequence>